<accession>A0A7C8MA57</accession>
<evidence type="ECO:0000313" key="3">
    <source>
        <dbReference type="EMBL" id="KAF2873338.1"/>
    </source>
</evidence>
<evidence type="ECO:0000313" key="4">
    <source>
        <dbReference type="Proteomes" id="UP000481861"/>
    </source>
</evidence>
<evidence type="ECO:0008006" key="5">
    <source>
        <dbReference type="Google" id="ProtNLM"/>
    </source>
</evidence>
<gene>
    <name evidence="3" type="ORF">BDV95DRAFT_627291</name>
</gene>
<evidence type="ECO:0000256" key="2">
    <source>
        <dbReference type="RuleBase" id="RU003844"/>
    </source>
</evidence>
<sequence>MRDSIESNRSGLRQFLGSAATLQGDLSNTTAPPFLLARHSAVELPQYLADRPSLFVAPALEPDAEKRALLVLKRFLSSLKNQQYAGRNEGDGVKKPLNSFLGELFMGNWNDAENGETRVIAEQVSHRPPITACYLWNNKHGVRAEGYTQQETTFSGNVNIKQKGYAVQHIDRYEEDYLLPIPDVQIKSLLSGSPYPELVGKCSIVSSTGLISEVKFGGKGWIGGSKNSFAARLYRADKPSEDIYTANGCWNGKFSIHDARSGRQLETFDVNAEKTTPVKVADISKQDPWESRRAWRAVADALLEGDMKGTSDAKAVIEQGQRTMRKDEEARGEEWKRLFFRRQSTDSVFQKLSSADRQSFEVDPASGMWKVDKDAVEKQQRPYHGNLLPTGNVAGSAEQGGILEKAIALGVLWGLSQRLIY</sequence>
<evidence type="ECO:0000256" key="1">
    <source>
        <dbReference type="ARBA" id="ARBA00008842"/>
    </source>
</evidence>
<organism evidence="3 4">
    <name type="scientific">Massariosphaeria phaeospora</name>
    <dbReference type="NCBI Taxonomy" id="100035"/>
    <lineage>
        <taxon>Eukaryota</taxon>
        <taxon>Fungi</taxon>
        <taxon>Dikarya</taxon>
        <taxon>Ascomycota</taxon>
        <taxon>Pezizomycotina</taxon>
        <taxon>Dothideomycetes</taxon>
        <taxon>Pleosporomycetidae</taxon>
        <taxon>Pleosporales</taxon>
        <taxon>Pleosporales incertae sedis</taxon>
        <taxon>Massariosphaeria</taxon>
    </lineage>
</organism>
<reference evidence="3 4" key="1">
    <citation type="submission" date="2020-01" db="EMBL/GenBank/DDBJ databases">
        <authorList>
            <consortium name="DOE Joint Genome Institute"/>
            <person name="Haridas S."/>
            <person name="Albert R."/>
            <person name="Binder M."/>
            <person name="Bloem J."/>
            <person name="Labutti K."/>
            <person name="Salamov A."/>
            <person name="Andreopoulos B."/>
            <person name="Baker S.E."/>
            <person name="Barry K."/>
            <person name="Bills G."/>
            <person name="Bluhm B.H."/>
            <person name="Cannon C."/>
            <person name="Castanera R."/>
            <person name="Culley D.E."/>
            <person name="Daum C."/>
            <person name="Ezra D."/>
            <person name="Gonzalez J.B."/>
            <person name="Henrissat B."/>
            <person name="Kuo A."/>
            <person name="Liang C."/>
            <person name="Lipzen A."/>
            <person name="Lutzoni F."/>
            <person name="Magnuson J."/>
            <person name="Mondo S."/>
            <person name="Nolan M."/>
            <person name="Ohm R."/>
            <person name="Pangilinan J."/>
            <person name="Park H.-J.H."/>
            <person name="Ramirez L."/>
            <person name="Alfaro M."/>
            <person name="Sun H."/>
            <person name="Tritt A."/>
            <person name="Yoshinaga Y."/>
            <person name="Zwiers L.-H.L."/>
            <person name="Turgeon B.G."/>
            <person name="Goodwin S.B."/>
            <person name="Spatafora J.W."/>
            <person name="Crous P.W."/>
            <person name="Grigoriev I.V."/>
        </authorList>
    </citation>
    <scope>NUCLEOTIDE SEQUENCE [LARGE SCALE GENOMIC DNA]</scope>
    <source>
        <strain evidence="3 4">CBS 611.86</strain>
    </source>
</reference>
<dbReference type="Gene3D" id="3.30.70.3490">
    <property type="match status" value="1"/>
</dbReference>
<dbReference type="PROSITE" id="PS01013">
    <property type="entry name" value="OSBP"/>
    <property type="match status" value="1"/>
</dbReference>
<dbReference type="Gene3D" id="1.10.287.2720">
    <property type="match status" value="1"/>
</dbReference>
<dbReference type="InterPro" id="IPR000648">
    <property type="entry name" value="Oxysterol-bd"/>
</dbReference>
<dbReference type="FunFam" id="2.40.160.120:FF:000010">
    <property type="entry name" value="Oxysterol-binding protein homolog 4"/>
    <property type="match status" value="1"/>
</dbReference>
<proteinExistence type="inferred from homology"/>
<dbReference type="EMBL" id="JAADJZ010000007">
    <property type="protein sequence ID" value="KAF2873338.1"/>
    <property type="molecule type" value="Genomic_DNA"/>
</dbReference>
<dbReference type="GO" id="GO:0120009">
    <property type="term" value="P:intermembrane lipid transfer"/>
    <property type="evidence" value="ECO:0007669"/>
    <property type="project" value="UniProtKB-ARBA"/>
</dbReference>
<dbReference type="Proteomes" id="UP000481861">
    <property type="component" value="Unassembled WGS sequence"/>
</dbReference>
<comment type="similarity">
    <text evidence="1 2">Belongs to the OSBP family.</text>
</comment>
<comment type="caution">
    <text evidence="3">The sequence shown here is derived from an EMBL/GenBank/DDBJ whole genome shotgun (WGS) entry which is preliminary data.</text>
</comment>
<dbReference type="SUPFAM" id="SSF144000">
    <property type="entry name" value="Oxysterol-binding protein-like"/>
    <property type="match status" value="1"/>
</dbReference>
<name>A0A7C8MA57_9PLEO</name>
<protein>
    <recommendedName>
        <fullName evidence="5">Oxysterol-binding protein</fullName>
    </recommendedName>
</protein>
<keyword evidence="4" id="KW-1185">Reference proteome</keyword>
<dbReference type="AlphaFoldDB" id="A0A7C8MA57"/>
<dbReference type="PANTHER" id="PTHR10972">
    <property type="entry name" value="OXYSTEROL-BINDING PROTEIN-RELATED"/>
    <property type="match status" value="1"/>
</dbReference>
<dbReference type="InterPro" id="IPR018494">
    <property type="entry name" value="Oxysterol-bd_CS"/>
</dbReference>
<dbReference type="GO" id="GO:0005829">
    <property type="term" value="C:cytosol"/>
    <property type="evidence" value="ECO:0007669"/>
    <property type="project" value="TreeGrafter"/>
</dbReference>
<dbReference type="Pfam" id="PF01237">
    <property type="entry name" value="Oxysterol_BP"/>
    <property type="match status" value="1"/>
</dbReference>
<dbReference type="InterPro" id="IPR037239">
    <property type="entry name" value="OSBP_sf"/>
</dbReference>
<dbReference type="PANTHER" id="PTHR10972:SF92">
    <property type="entry name" value="OXYSTEROL BINDING PROTEIN"/>
    <property type="match status" value="1"/>
</dbReference>
<dbReference type="GO" id="GO:0008142">
    <property type="term" value="F:oxysterol binding"/>
    <property type="evidence" value="ECO:0007669"/>
    <property type="project" value="TreeGrafter"/>
</dbReference>
<dbReference type="GO" id="GO:0016020">
    <property type="term" value="C:membrane"/>
    <property type="evidence" value="ECO:0007669"/>
    <property type="project" value="TreeGrafter"/>
</dbReference>
<dbReference type="Gene3D" id="2.40.160.120">
    <property type="match status" value="1"/>
</dbReference>
<dbReference type="OrthoDB" id="14833at2759"/>